<sequence length="451" mass="50445">MATSFIAGKSIVSSSAVAVAAASPSFLVPTPAFSSDQYWPLGKIAFSLLPLAGGTRRATVEQCIVPNTMWTFDQIQGIVNVNVPVRSTVIALQQGGLWIHNPVAPTQEFLTRIQELQQQYGPVKHIVLGTVALEHKATLGAFARNFPEAIVWVQPGQWSFPLPFPLELLGVSQRKNKGTLRELVPQEQYTTNPPEWINEIDYEILGPLKFQSVGAFSETAFFHKPTQSLLVTDVVISVTEEPPAIIQEDPRALLFHSRDSAGDDTLLQTGDTPQLRRKGWRRMVQFGLIFFPSQINVPSLRQDIRDEQIVPPPLRNLGQAAVPFNLYPWTWNDDNDVDNFRAISNNGAMFCPPILTKLILDREPQRTLAWVDRVCERFRDMKRVVPCHLNNDIQVTSAKEFSQAFNSLRCSSSTTITGRGPLREDLRLLQNASDLLTQLQVVAPTQVECRQ</sequence>
<organism evidence="1 2">
    <name type="scientific">Seminavis robusta</name>
    <dbReference type="NCBI Taxonomy" id="568900"/>
    <lineage>
        <taxon>Eukaryota</taxon>
        <taxon>Sar</taxon>
        <taxon>Stramenopiles</taxon>
        <taxon>Ochrophyta</taxon>
        <taxon>Bacillariophyta</taxon>
        <taxon>Bacillariophyceae</taxon>
        <taxon>Bacillariophycidae</taxon>
        <taxon>Naviculales</taxon>
        <taxon>Naviculaceae</taxon>
        <taxon>Seminavis</taxon>
    </lineage>
</organism>
<accession>A0A9N8EB32</accession>
<proteinExistence type="predicted"/>
<dbReference type="PANTHER" id="PTHR33835">
    <property type="entry name" value="YALI0C07656P"/>
    <property type="match status" value="1"/>
</dbReference>
<evidence type="ECO:0000313" key="1">
    <source>
        <dbReference type="EMBL" id="CAB9515939.1"/>
    </source>
</evidence>
<dbReference type="Pfam" id="PF14234">
    <property type="entry name" value="DUF4336"/>
    <property type="match status" value="1"/>
</dbReference>
<dbReference type="InterPro" id="IPR025638">
    <property type="entry name" value="DUF4336"/>
</dbReference>
<dbReference type="OrthoDB" id="421671at2759"/>
<dbReference type="PANTHER" id="PTHR33835:SF2">
    <property type="entry name" value="LYSINE-TRNA LIGASE"/>
    <property type="match status" value="1"/>
</dbReference>
<gene>
    <name evidence="1" type="ORF">SEMRO_749_G196810.1</name>
</gene>
<dbReference type="EMBL" id="CAICTM010000748">
    <property type="protein sequence ID" value="CAB9515939.1"/>
    <property type="molecule type" value="Genomic_DNA"/>
</dbReference>
<dbReference type="Proteomes" id="UP001153069">
    <property type="component" value="Unassembled WGS sequence"/>
</dbReference>
<comment type="caution">
    <text evidence="1">The sequence shown here is derived from an EMBL/GenBank/DDBJ whole genome shotgun (WGS) entry which is preliminary data.</text>
</comment>
<keyword evidence="2" id="KW-1185">Reference proteome</keyword>
<evidence type="ECO:0000313" key="2">
    <source>
        <dbReference type="Proteomes" id="UP001153069"/>
    </source>
</evidence>
<reference evidence="1" key="1">
    <citation type="submission" date="2020-06" db="EMBL/GenBank/DDBJ databases">
        <authorList>
            <consortium name="Plant Systems Biology data submission"/>
        </authorList>
    </citation>
    <scope>NUCLEOTIDE SEQUENCE</scope>
    <source>
        <strain evidence="1">D6</strain>
    </source>
</reference>
<protein>
    <submittedName>
        <fullName evidence="1">Uncharacterized protein</fullName>
    </submittedName>
</protein>
<name>A0A9N8EB32_9STRA</name>
<dbReference type="AlphaFoldDB" id="A0A9N8EB32"/>